<keyword evidence="7 10" id="KW-0067">ATP-binding</keyword>
<dbReference type="InterPro" id="IPR006001">
    <property type="entry name" value="Therm_gnt_kin"/>
</dbReference>
<gene>
    <name evidence="11" type="ORF">SAMN05444716_11365</name>
</gene>
<dbReference type="EC" id="2.7.1.12" evidence="3 10"/>
<comment type="similarity">
    <text evidence="2 10">Belongs to the gluconokinase GntK/GntV family.</text>
</comment>
<dbReference type="InterPro" id="IPR027417">
    <property type="entry name" value="P-loop_NTPase"/>
</dbReference>
<evidence type="ECO:0000256" key="7">
    <source>
        <dbReference type="ARBA" id="ARBA00022840"/>
    </source>
</evidence>
<evidence type="ECO:0000256" key="6">
    <source>
        <dbReference type="ARBA" id="ARBA00022777"/>
    </source>
</evidence>
<dbReference type="AlphaFoldDB" id="A0A1I6W7T1"/>
<dbReference type="Pfam" id="PF13671">
    <property type="entry name" value="AAA_33"/>
    <property type="match status" value="1"/>
</dbReference>
<dbReference type="GO" id="GO:0005737">
    <property type="term" value="C:cytoplasm"/>
    <property type="evidence" value="ECO:0007669"/>
    <property type="project" value="TreeGrafter"/>
</dbReference>
<dbReference type="SUPFAM" id="SSF52540">
    <property type="entry name" value="P-loop containing nucleoside triphosphate hydrolases"/>
    <property type="match status" value="1"/>
</dbReference>
<evidence type="ECO:0000256" key="8">
    <source>
        <dbReference type="ARBA" id="ARBA00023064"/>
    </source>
</evidence>
<dbReference type="PANTHER" id="PTHR43442:SF3">
    <property type="entry name" value="GLUCONOKINASE-RELATED"/>
    <property type="match status" value="1"/>
</dbReference>
<evidence type="ECO:0000256" key="10">
    <source>
        <dbReference type="RuleBase" id="RU363066"/>
    </source>
</evidence>
<accession>A0A1I6W7T1</accession>
<sequence>MSPTALVVMGVSGAGKTTVAGLLADRLSWPMAEADLLHPQANIDKMAAGTPLTDADRLPWLGIIRDWITVRAEQGESAVVACSALKRGYRDLLREANARVRFVHVAGTRELIAGRLHLRTGHFMPPSLLDSQFADLEQLQDDEDGVTVDLRRTPEQITDDALAALGLRPAPQG</sequence>
<keyword evidence="5 10" id="KW-0547">Nucleotide-binding</keyword>
<evidence type="ECO:0000256" key="3">
    <source>
        <dbReference type="ARBA" id="ARBA00012054"/>
    </source>
</evidence>
<dbReference type="NCBIfam" id="TIGR01313">
    <property type="entry name" value="therm_gnt_kin"/>
    <property type="match status" value="1"/>
</dbReference>
<evidence type="ECO:0000256" key="9">
    <source>
        <dbReference type="ARBA" id="ARBA00048090"/>
    </source>
</evidence>
<reference evidence="12" key="1">
    <citation type="submission" date="2016-10" db="EMBL/GenBank/DDBJ databases">
        <authorList>
            <person name="Varghese N."/>
            <person name="Submissions S."/>
        </authorList>
    </citation>
    <scope>NUCLEOTIDE SEQUENCE [LARGE SCALE GENOMIC DNA]</scope>
    <source>
        <strain evidence="12">CGMCC 4.7047</strain>
    </source>
</reference>
<dbReference type="Gene3D" id="3.40.50.300">
    <property type="entry name" value="P-loop containing nucleotide triphosphate hydrolases"/>
    <property type="match status" value="1"/>
</dbReference>
<evidence type="ECO:0000313" key="12">
    <source>
        <dbReference type="Proteomes" id="UP000198873"/>
    </source>
</evidence>
<proteinExistence type="inferred from homology"/>
<dbReference type="FunFam" id="3.40.50.300:FF:000522">
    <property type="entry name" value="Gluconokinase"/>
    <property type="match status" value="1"/>
</dbReference>
<dbReference type="PANTHER" id="PTHR43442">
    <property type="entry name" value="GLUCONOKINASE-RELATED"/>
    <property type="match status" value="1"/>
</dbReference>
<dbReference type="EMBL" id="FPAB01000013">
    <property type="protein sequence ID" value="SFT21644.1"/>
    <property type="molecule type" value="Genomic_DNA"/>
</dbReference>
<dbReference type="GO" id="GO:0046316">
    <property type="term" value="F:gluconokinase activity"/>
    <property type="evidence" value="ECO:0007669"/>
    <property type="project" value="UniProtKB-EC"/>
</dbReference>
<dbReference type="GO" id="GO:0005524">
    <property type="term" value="F:ATP binding"/>
    <property type="evidence" value="ECO:0007669"/>
    <property type="project" value="UniProtKB-KW"/>
</dbReference>
<keyword evidence="4 10" id="KW-0808">Transferase</keyword>
<dbReference type="RefSeq" id="WP_019431483.1">
    <property type="nucleotide sequence ID" value="NZ_FPAB01000013.1"/>
</dbReference>
<evidence type="ECO:0000313" key="11">
    <source>
        <dbReference type="EMBL" id="SFT21644.1"/>
    </source>
</evidence>
<dbReference type="STRING" id="1176198.SAMN05444716_11365"/>
<evidence type="ECO:0000256" key="5">
    <source>
        <dbReference type="ARBA" id="ARBA00022741"/>
    </source>
</evidence>
<evidence type="ECO:0000256" key="1">
    <source>
        <dbReference type="ARBA" id="ARBA00004761"/>
    </source>
</evidence>
<dbReference type="Proteomes" id="UP000198873">
    <property type="component" value="Unassembled WGS sequence"/>
</dbReference>
<keyword evidence="12" id="KW-1185">Reference proteome</keyword>
<organism evidence="11 12">
    <name type="scientific">Streptomyces harbinensis</name>
    <dbReference type="NCBI Taxonomy" id="1176198"/>
    <lineage>
        <taxon>Bacteria</taxon>
        <taxon>Bacillati</taxon>
        <taxon>Actinomycetota</taxon>
        <taxon>Actinomycetes</taxon>
        <taxon>Kitasatosporales</taxon>
        <taxon>Streptomycetaceae</taxon>
        <taxon>Streptomyces</taxon>
    </lineage>
</organism>
<comment type="catalytic activity">
    <reaction evidence="9 10">
        <text>D-gluconate + ATP = 6-phospho-D-gluconate + ADP + H(+)</text>
        <dbReference type="Rhea" id="RHEA:19433"/>
        <dbReference type="ChEBI" id="CHEBI:15378"/>
        <dbReference type="ChEBI" id="CHEBI:18391"/>
        <dbReference type="ChEBI" id="CHEBI:30616"/>
        <dbReference type="ChEBI" id="CHEBI:58759"/>
        <dbReference type="ChEBI" id="CHEBI:456216"/>
        <dbReference type="EC" id="2.7.1.12"/>
    </reaction>
</comment>
<evidence type="ECO:0000256" key="4">
    <source>
        <dbReference type="ARBA" id="ARBA00022679"/>
    </source>
</evidence>
<comment type="pathway">
    <text evidence="1">Carbohydrate acid metabolism.</text>
</comment>
<dbReference type="CDD" id="cd02021">
    <property type="entry name" value="GntK"/>
    <property type="match status" value="1"/>
</dbReference>
<protein>
    <recommendedName>
        <fullName evidence="3 10">Gluconokinase</fullName>
        <ecNumber evidence="3 10">2.7.1.12</ecNumber>
    </recommendedName>
</protein>
<keyword evidence="6 10" id="KW-0418">Kinase</keyword>
<evidence type="ECO:0000256" key="2">
    <source>
        <dbReference type="ARBA" id="ARBA00008420"/>
    </source>
</evidence>
<dbReference type="GO" id="GO:0019521">
    <property type="term" value="P:D-gluconate metabolic process"/>
    <property type="evidence" value="ECO:0007669"/>
    <property type="project" value="UniProtKB-KW"/>
</dbReference>
<name>A0A1I6W7T1_9ACTN</name>
<keyword evidence="8" id="KW-0311">Gluconate utilization</keyword>